<dbReference type="AlphaFoldDB" id="A0A9Q3ER34"/>
<gene>
    <name evidence="1" type="ORF">O181_067610</name>
</gene>
<dbReference type="Proteomes" id="UP000765509">
    <property type="component" value="Unassembled WGS sequence"/>
</dbReference>
<reference evidence="1" key="1">
    <citation type="submission" date="2021-03" db="EMBL/GenBank/DDBJ databases">
        <title>Draft genome sequence of rust myrtle Austropuccinia psidii MF-1, a brazilian biotype.</title>
        <authorList>
            <person name="Quecine M.C."/>
            <person name="Pachon D.M.R."/>
            <person name="Bonatelli M.L."/>
            <person name="Correr F.H."/>
            <person name="Franceschini L.M."/>
            <person name="Leite T.F."/>
            <person name="Margarido G.R.A."/>
            <person name="Almeida C.A."/>
            <person name="Ferrarezi J.A."/>
            <person name="Labate C.A."/>
        </authorList>
    </citation>
    <scope>NUCLEOTIDE SEQUENCE</scope>
    <source>
        <strain evidence="1">MF-1</strain>
    </source>
</reference>
<dbReference type="EMBL" id="AVOT02033908">
    <property type="protein sequence ID" value="MBW0527895.1"/>
    <property type="molecule type" value="Genomic_DNA"/>
</dbReference>
<proteinExistence type="predicted"/>
<name>A0A9Q3ER34_9BASI</name>
<evidence type="ECO:0000313" key="2">
    <source>
        <dbReference type="Proteomes" id="UP000765509"/>
    </source>
</evidence>
<accession>A0A9Q3ER34</accession>
<keyword evidence="2" id="KW-1185">Reference proteome</keyword>
<protein>
    <submittedName>
        <fullName evidence="1">Uncharacterized protein</fullName>
    </submittedName>
</protein>
<organism evidence="1 2">
    <name type="scientific">Austropuccinia psidii MF-1</name>
    <dbReference type="NCBI Taxonomy" id="1389203"/>
    <lineage>
        <taxon>Eukaryota</taxon>
        <taxon>Fungi</taxon>
        <taxon>Dikarya</taxon>
        <taxon>Basidiomycota</taxon>
        <taxon>Pucciniomycotina</taxon>
        <taxon>Pucciniomycetes</taxon>
        <taxon>Pucciniales</taxon>
        <taxon>Sphaerophragmiaceae</taxon>
        <taxon>Austropuccinia</taxon>
    </lineage>
</organism>
<comment type="caution">
    <text evidence="1">The sequence shown here is derived from an EMBL/GenBank/DDBJ whole genome shotgun (WGS) entry which is preliminary data.</text>
</comment>
<evidence type="ECO:0000313" key="1">
    <source>
        <dbReference type="EMBL" id="MBW0527895.1"/>
    </source>
</evidence>
<sequence>MTIIYIGGKGHINADGLSKWPLDNFKCNPAYDSKLAAKMPIHFVEIDRRRNFQFSQWEPEISTPNIHLSDQEGQKLPYCE</sequence>